<gene>
    <name evidence="15" type="ORF">HII17_02635</name>
</gene>
<protein>
    <recommendedName>
        <fullName evidence="14">Peptide O-xylosyltransferase</fullName>
    </recommendedName>
</protein>
<dbReference type="AlphaFoldDB" id="A0A7Y0L9I5"/>
<dbReference type="InterPro" id="IPR003406">
    <property type="entry name" value="Glyco_trans_14"/>
</dbReference>
<keyword evidence="9" id="KW-1133">Transmembrane helix</keyword>
<evidence type="ECO:0000256" key="7">
    <source>
        <dbReference type="ARBA" id="ARBA00022824"/>
    </source>
</evidence>
<keyword evidence="4 15" id="KW-0808">Transferase</keyword>
<keyword evidence="16" id="KW-1185">Reference proteome</keyword>
<dbReference type="GO" id="GO:0016020">
    <property type="term" value="C:membrane"/>
    <property type="evidence" value="ECO:0007669"/>
    <property type="project" value="InterPro"/>
</dbReference>
<evidence type="ECO:0000313" key="16">
    <source>
        <dbReference type="Proteomes" id="UP000568664"/>
    </source>
</evidence>
<evidence type="ECO:0000256" key="4">
    <source>
        <dbReference type="ARBA" id="ARBA00022679"/>
    </source>
</evidence>
<proteinExistence type="predicted"/>
<comment type="caution">
    <text evidence="15">The sequence shown here is derived from an EMBL/GenBank/DDBJ whole genome shotgun (WGS) entry which is preliminary data.</text>
</comment>
<dbReference type="EMBL" id="JABBXH010000001">
    <property type="protein sequence ID" value="NMP30448.1"/>
    <property type="molecule type" value="Genomic_DNA"/>
</dbReference>
<keyword evidence="7" id="KW-0256">Endoplasmic reticulum</keyword>
<accession>A0A7Y0L9I5</accession>
<dbReference type="PANTHER" id="PTHR46025">
    <property type="entry name" value="XYLOSYLTRANSFERASE OXT"/>
    <property type="match status" value="1"/>
</dbReference>
<dbReference type="GO" id="GO:0050650">
    <property type="term" value="P:chondroitin sulfate proteoglycan biosynthetic process"/>
    <property type="evidence" value="ECO:0007669"/>
    <property type="project" value="TreeGrafter"/>
</dbReference>
<evidence type="ECO:0000313" key="15">
    <source>
        <dbReference type="EMBL" id="NMP30448.1"/>
    </source>
</evidence>
<dbReference type="RefSeq" id="WP_169073753.1">
    <property type="nucleotide sequence ID" value="NZ_JABBXH010000001.1"/>
</dbReference>
<evidence type="ECO:0000256" key="9">
    <source>
        <dbReference type="ARBA" id="ARBA00022989"/>
    </source>
</evidence>
<keyword evidence="12" id="KW-1015">Disulfide bond</keyword>
<evidence type="ECO:0000256" key="2">
    <source>
        <dbReference type="ARBA" id="ARBA00004648"/>
    </source>
</evidence>
<keyword evidence="8" id="KW-0735">Signal-anchor</keyword>
<dbReference type="GO" id="GO:0030158">
    <property type="term" value="F:protein xylosyltransferase activity"/>
    <property type="evidence" value="ECO:0007669"/>
    <property type="project" value="InterPro"/>
</dbReference>
<dbReference type="PANTHER" id="PTHR46025:SF3">
    <property type="entry name" value="XYLOSYLTRANSFERASE OXT"/>
    <property type="match status" value="1"/>
</dbReference>
<keyword evidence="6" id="KW-0479">Metal-binding</keyword>
<evidence type="ECO:0000256" key="13">
    <source>
        <dbReference type="ARBA" id="ARBA00023180"/>
    </source>
</evidence>
<keyword evidence="11" id="KW-0472">Membrane</keyword>
<evidence type="ECO:0000256" key="10">
    <source>
        <dbReference type="ARBA" id="ARBA00023034"/>
    </source>
</evidence>
<evidence type="ECO:0000256" key="1">
    <source>
        <dbReference type="ARBA" id="ARBA00004323"/>
    </source>
</evidence>
<evidence type="ECO:0000256" key="8">
    <source>
        <dbReference type="ARBA" id="ARBA00022968"/>
    </source>
</evidence>
<keyword evidence="5" id="KW-0812">Transmembrane</keyword>
<comment type="subcellular location">
    <subcellularLocation>
        <location evidence="2">Endoplasmic reticulum membrane</location>
        <topology evidence="2">Single-pass type II membrane protein</topology>
    </subcellularLocation>
    <subcellularLocation>
        <location evidence="1">Golgi apparatus membrane</location>
        <topology evidence="1">Single-pass type II membrane protein</topology>
    </subcellularLocation>
</comment>
<keyword evidence="13" id="KW-0325">Glycoprotein</keyword>
<name>A0A7Y0L9I5_9GAMM</name>
<keyword evidence="3 15" id="KW-0328">Glycosyltransferase</keyword>
<evidence type="ECO:0000256" key="12">
    <source>
        <dbReference type="ARBA" id="ARBA00023157"/>
    </source>
</evidence>
<organism evidence="15 16">
    <name type="scientific">Thalassotalea algicola</name>
    <dbReference type="NCBI Taxonomy" id="2716224"/>
    <lineage>
        <taxon>Bacteria</taxon>
        <taxon>Pseudomonadati</taxon>
        <taxon>Pseudomonadota</taxon>
        <taxon>Gammaproteobacteria</taxon>
        <taxon>Alteromonadales</taxon>
        <taxon>Colwelliaceae</taxon>
        <taxon>Thalassotalea</taxon>
    </lineage>
</organism>
<sequence length="301" mass="34973">MQLKIAFLCLAHNNFDFIDKLSHYYCSDDDRLFLHVDSQVNDADIKLTNQDIYVLPKESRHRTRWGSYNIVKATLELLKAALATNQYDRFILISGADTPLLPKQTLKAKLKADISYFSHWKTASTSDSQDNREFFRRHYYLSSLTNPGEAYLTKSKLKIYIMLLLNKFIATLPQTTPFSFEHYIKGSQWWVMTNELASYISKEFTNETISNQFKSMHAPDEKAIQTIAFNSPFLDKIEFDKGQDSLKQGLHYIDWGFADKSYQLQEFSPKIIEKAKTLGCAFARKVPSDKQGEFIKFIENF</sequence>
<reference evidence="15 16" key="1">
    <citation type="submission" date="2020-04" db="EMBL/GenBank/DDBJ databases">
        <title>Thalassotalea sp. M1531, isolated from the surface of marine red alga.</title>
        <authorList>
            <person name="Pang L."/>
            <person name="Lu D.-C."/>
        </authorList>
    </citation>
    <scope>NUCLEOTIDE SEQUENCE [LARGE SCALE GENOMIC DNA]</scope>
    <source>
        <strain evidence="15 16">M1531</strain>
    </source>
</reference>
<evidence type="ECO:0000256" key="11">
    <source>
        <dbReference type="ARBA" id="ARBA00023136"/>
    </source>
</evidence>
<dbReference type="Pfam" id="PF02485">
    <property type="entry name" value="Branch"/>
    <property type="match status" value="1"/>
</dbReference>
<evidence type="ECO:0000256" key="14">
    <source>
        <dbReference type="ARBA" id="ARBA00042865"/>
    </source>
</evidence>
<evidence type="ECO:0000256" key="5">
    <source>
        <dbReference type="ARBA" id="ARBA00022692"/>
    </source>
</evidence>
<evidence type="ECO:0000256" key="6">
    <source>
        <dbReference type="ARBA" id="ARBA00022723"/>
    </source>
</evidence>
<dbReference type="GO" id="GO:0015012">
    <property type="term" value="P:heparan sulfate proteoglycan biosynthetic process"/>
    <property type="evidence" value="ECO:0007669"/>
    <property type="project" value="TreeGrafter"/>
</dbReference>
<dbReference type="GO" id="GO:0046872">
    <property type="term" value="F:metal ion binding"/>
    <property type="evidence" value="ECO:0007669"/>
    <property type="project" value="UniProtKB-KW"/>
</dbReference>
<keyword evidence="10" id="KW-0333">Golgi apparatus</keyword>
<evidence type="ECO:0000256" key="3">
    <source>
        <dbReference type="ARBA" id="ARBA00022676"/>
    </source>
</evidence>
<dbReference type="InterPro" id="IPR043538">
    <property type="entry name" value="XYLT"/>
</dbReference>
<dbReference type="Proteomes" id="UP000568664">
    <property type="component" value="Unassembled WGS sequence"/>
</dbReference>